<dbReference type="AlphaFoldDB" id="A0A810KX87"/>
<accession>A0A810KX87</accession>
<proteinExistence type="predicted"/>
<dbReference type="KEGG" id="aser:Asera_14030"/>
<keyword evidence="4" id="KW-1185">Reference proteome</keyword>
<evidence type="ECO:0000256" key="2">
    <source>
        <dbReference type="SAM" id="SignalP"/>
    </source>
</evidence>
<dbReference type="EMBL" id="AP023354">
    <property type="protein sequence ID" value="BCJ27295.1"/>
    <property type="molecule type" value="Genomic_DNA"/>
</dbReference>
<gene>
    <name evidence="3" type="ORF">Asera_14030</name>
</gene>
<dbReference type="RefSeq" id="WP_030445523.1">
    <property type="nucleotide sequence ID" value="NZ_AP023354.1"/>
</dbReference>
<feature type="region of interest" description="Disordered" evidence="1">
    <location>
        <begin position="128"/>
        <end position="155"/>
    </location>
</feature>
<organism evidence="3 4">
    <name type="scientific">Actinocatenispora sera</name>
    <dbReference type="NCBI Taxonomy" id="390989"/>
    <lineage>
        <taxon>Bacteria</taxon>
        <taxon>Bacillati</taxon>
        <taxon>Actinomycetota</taxon>
        <taxon>Actinomycetes</taxon>
        <taxon>Micromonosporales</taxon>
        <taxon>Micromonosporaceae</taxon>
        <taxon>Actinocatenispora</taxon>
    </lineage>
</organism>
<keyword evidence="2" id="KW-0732">Signal</keyword>
<dbReference type="Proteomes" id="UP000680750">
    <property type="component" value="Chromosome"/>
</dbReference>
<feature type="region of interest" description="Disordered" evidence="1">
    <location>
        <begin position="22"/>
        <end position="43"/>
    </location>
</feature>
<reference evidence="3" key="1">
    <citation type="submission" date="2020-08" db="EMBL/GenBank/DDBJ databases">
        <title>Whole genome shotgun sequence of Actinocatenispora sera NBRC 101916.</title>
        <authorList>
            <person name="Komaki H."/>
            <person name="Tamura T."/>
        </authorList>
    </citation>
    <scope>NUCLEOTIDE SEQUENCE</scope>
    <source>
        <strain evidence="3">NBRC 101916</strain>
    </source>
</reference>
<feature type="compositionally biased region" description="Low complexity" evidence="1">
    <location>
        <begin position="28"/>
        <end position="38"/>
    </location>
</feature>
<evidence type="ECO:0000313" key="4">
    <source>
        <dbReference type="Proteomes" id="UP000680750"/>
    </source>
</evidence>
<dbReference type="PROSITE" id="PS51257">
    <property type="entry name" value="PROKAR_LIPOPROTEIN"/>
    <property type="match status" value="1"/>
</dbReference>
<evidence type="ECO:0000256" key="1">
    <source>
        <dbReference type="SAM" id="MobiDB-lite"/>
    </source>
</evidence>
<evidence type="ECO:0000313" key="3">
    <source>
        <dbReference type="EMBL" id="BCJ27295.1"/>
    </source>
</evidence>
<protein>
    <recommendedName>
        <fullName evidence="5">Lipoprotein</fullName>
    </recommendedName>
</protein>
<evidence type="ECO:0008006" key="5">
    <source>
        <dbReference type="Google" id="ProtNLM"/>
    </source>
</evidence>
<name>A0A810KX87_9ACTN</name>
<feature type="chain" id="PRO_5039126207" description="Lipoprotein" evidence="2">
    <location>
        <begin position="21"/>
        <end position="179"/>
    </location>
</feature>
<feature type="signal peptide" evidence="2">
    <location>
        <begin position="1"/>
        <end position="20"/>
    </location>
</feature>
<sequence>MRKHLIWVAAVATLALSGCGGSTGPQVASAGGKPSAASKSDERTAYVDGVREWVKCLRKHHVQVSDPDSKGNVEFTGDKAKLKADPAFRAAQEACKDKVPPLPPDLEDRPTLSPQEIAKRRQYARCMRSHGAPDYPDPGADGYFPDPEGNQDGAGLRRATKACASILGLQPEPTGKAKG</sequence>